<dbReference type="InterPro" id="IPR005064">
    <property type="entry name" value="BUG"/>
</dbReference>
<dbReference type="EMBL" id="BAABFO010000004">
    <property type="protein sequence ID" value="GAA4327621.1"/>
    <property type="molecule type" value="Genomic_DNA"/>
</dbReference>
<reference evidence="4" key="1">
    <citation type="journal article" date="2019" name="Int. J. Syst. Evol. Microbiol.">
        <title>The Global Catalogue of Microorganisms (GCM) 10K type strain sequencing project: providing services to taxonomists for standard genome sequencing and annotation.</title>
        <authorList>
            <consortium name="The Broad Institute Genomics Platform"/>
            <consortium name="The Broad Institute Genome Sequencing Center for Infectious Disease"/>
            <person name="Wu L."/>
            <person name="Ma J."/>
        </authorList>
    </citation>
    <scope>NUCLEOTIDE SEQUENCE [LARGE SCALE GENOMIC DNA]</scope>
    <source>
        <strain evidence="4">JCM 17666</strain>
    </source>
</reference>
<dbReference type="Proteomes" id="UP001501671">
    <property type="component" value="Unassembled WGS sequence"/>
</dbReference>
<feature type="signal peptide" evidence="2">
    <location>
        <begin position="1"/>
        <end position="24"/>
    </location>
</feature>
<dbReference type="RefSeq" id="WP_345247395.1">
    <property type="nucleotide sequence ID" value="NZ_BAABFO010000004.1"/>
</dbReference>
<dbReference type="InterPro" id="IPR042100">
    <property type="entry name" value="Bug_dom1"/>
</dbReference>
<comment type="similarity">
    <text evidence="1">Belongs to the UPF0065 (bug) family.</text>
</comment>
<dbReference type="Gene3D" id="3.40.190.150">
    <property type="entry name" value="Bordetella uptake gene, domain 1"/>
    <property type="match status" value="1"/>
</dbReference>
<dbReference type="SUPFAM" id="SSF53850">
    <property type="entry name" value="Periplasmic binding protein-like II"/>
    <property type="match status" value="1"/>
</dbReference>
<evidence type="ECO:0000313" key="4">
    <source>
        <dbReference type="Proteomes" id="UP001501671"/>
    </source>
</evidence>
<comment type="caution">
    <text evidence="3">The sequence shown here is derived from an EMBL/GenBank/DDBJ whole genome shotgun (WGS) entry which is preliminary data.</text>
</comment>
<protein>
    <submittedName>
        <fullName evidence="3">Tripartite tricarboxylate transporter substrate binding protein</fullName>
    </submittedName>
</protein>
<dbReference type="PANTHER" id="PTHR42928:SF5">
    <property type="entry name" value="BLR1237 PROTEIN"/>
    <property type="match status" value="1"/>
</dbReference>
<dbReference type="Gene3D" id="3.40.190.10">
    <property type="entry name" value="Periplasmic binding protein-like II"/>
    <property type="match status" value="1"/>
</dbReference>
<evidence type="ECO:0000313" key="3">
    <source>
        <dbReference type="EMBL" id="GAA4327621.1"/>
    </source>
</evidence>
<feature type="chain" id="PRO_5047005380" evidence="2">
    <location>
        <begin position="25"/>
        <end position="322"/>
    </location>
</feature>
<keyword evidence="4" id="KW-1185">Reference proteome</keyword>
<gene>
    <name evidence="3" type="ORF">GCM10023144_12420</name>
</gene>
<dbReference type="CDD" id="cd13578">
    <property type="entry name" value="PBP2_Bug27"/>
    <property type="match status" value="1"/>
</dbReference>
<keyword evidence="2" id="KW-0732">Signal</keyword>
<evidence type="ECO:0000256" key="1">
    <source>
        <dbReference type="ARBA" id="ARBA00006987"/>
    </source>
</evidence>
<dbReference type="PIRSF" id="PIRSF017082">
    <property type="entry name" value="YflP"/>
    <property type="match status" value="1"/>
</dbReference>
<evidence type="ECO:0000256" key="2">
    <source>
        <dbReference type="SAM" id="SignalP"/>
    </source>
</evidence>
<organism evidence="3 4">
    <name type="scientific">Pigmentiphaga soli</name>
    <dbReference type="NCBI Taxonomy" id="1007095"/>
    <lineage>
        <taxon>Bacteria</taxon>
        <taxon>Pseudomonadati</taxon>
        <taxon>Pseudomonadota</taxon>
        <taxon>Betaproteobacteria</taxon>
        <taxon>Burkholderiales</taxon>
        <taxon>Alcaligenaceae</taxon>
        <taxon>Pigmentiphaga</taxon>
    </lineage>
</organism>
<sequence length="322" mass="33232">MKTGIVARSLLALGLGSAAALAHAAYPDKPLHLIVPYPPGGNIDATARIVANGLSAELGQTVVIENRAGASGMLGAEVVARSAPDGYTMLLASSGALAPVKAINPSMKLDPDKDFAAAGSIARAPLMLVVGPSVPSRNVKEFIAYAKARPGKLTMASAGTGGNGHLTGELFQSMSGTRFLHVPYKGGGQAMADLIGGQTDLTFVQPASALSQMASGKLRALGVTTLKRSSVVPDVPTLDESGLPGFEASTTTGLLFPAGTPKDVLGKVNAALVKVLKMPDTRKQFEQLGSDVMEGSEDFSRIVSLEITQWSKVIRDADLKMP</sequence>
<accession>A0ABP8GNQ2</accession>
<dbReference type="PANTHER" id="PTHR42928">
    <property type="entry name" value="TRICARBOXYLATE-BINDING PROTEIN"/>
    <property type="match status" value="1"/>
</dbReference>
<proteinExistence type="inferred from homology"/>
<name>A0ABP8GNQ2_9BURK</name>
<dbReference type="Pfam" id="PF03401">
    <property type="entry name" value="TctC"/>
    <property type="match status" value="1"/>
</dbReference>